<dbReference type="EMBL" id="JARKNE010000011">
    <property type="protein sequence ID" value="KAK5782564.1"/>
    <property type="molecule type" value="Genomic_DNA"/>
</dbReference>
<proteinExistence type="predicted"/>
<dbReference type="PANTHER" id="PTHR34539:SF15">
    <property type="match status" value="1"/>
</dbReference>
<feature type="compositionally biased region" description="Basic and acidic residues" evidence="1">
    <location>
        <begin position="28"/>
        <end position="50"/>
    </location>
</feature>
<comment type="caution">
    <text evidence="2">The sequence shown here is derived from an EMBL/GenBank/DDBJ whole genome shotgun (WGS) entry which is preliminary data.</text>
</comment>
<keyword evidence="3" id="KW-1185">Reference proteome</keyword>
<accession>A0ABR0MYT4</accession>
<dbReference type="Proteomes" id="UP001358586">
    <property type="component" value="Chromosome 11"/>
</dbReference>
<organism evidence="2 3">
    <name type="scientific">Gossypium arboreum</name>
    <name type="common">Tree cotton</name>
    <name type="synonym">Gossypium nanking</name>
    <dbReference type="NCBI Taxonomy" id="29729"/>
    <lineage>
        <taxon>Eukaryota</taxon>
        <taxon>Viridiplantae</taxon>
        <taxon>Streptophyta</taxon>
        <taxon>Embryophyta</taxon>
        <taxon>Tracheophyta</taxon>
        <taxon>Spermatophyta</taxon>
        <taxon>Magnoliopsida</taxon>
        <taxon>eudicotyledons</taxon>
        <taxon>Gunneridae</taxon>
        <taxon>Pentapetalae</taxon>
        <taxon>rosids</taxon>
        <taxon>malvids</taxon>
        <taxon>Malvales</taxon>
        <taxon>Malvaceae</taxon>
        <taxon>Malvoideae</taxon>
        <taxon>Gossypium</taxon>
    </lineage>
</organism>
<evidence type="ECO:0000313" key="3">
    <source>
        <dbReference type="Proteomes" id="UP001358586"/>
    </source>
</evidence>
<sequence>MVMGDNEGHKKRAREETEANSVPNTKLARVDLDDNKGPDSDSPEATRVEPDPDDGEDNLPETRRIPEELLNILDDSDPVSGPDPAIQGLDSVIRSFEEEILFPEQVALPETILDSGESRPELGFLFEASDDELGLPPGLPPSLPSVEVEQRFETAFDVDEGGGSGGVGFGEMMGSEFPIPIYEPFEFGIGVDSDTNNNIHSNNTGDFVALGGLFEPAADISELTWRPESLSAL</sequence>
<dbReference type="PANTHER" id="PTHR34539">
    <property type="entry name" value="T6J4.11 PROTEIN"/>
    <property type="match status" value="1"/>
</dbReference>
<feature type="region of interest" description="Disordered" evidence="1">
    <location>
        <begin position="1"/>
        <end position="81"/>
    </location>
</feature>
<evidence type="ECO:0000256" key="1">
    <source>
        <dbReference type="SAM" id="MobiDB-lite"/>
    </source>
</evidence>
<gene>
    <name evidence="2" type="ORF">PVK06_037069</name>
</gene>
<name>A0ABR0MYT4_GOSAR</name>
<protein>
    <submittedName>
        <fullName evidence="2">Uncharacterized protein</fullName>
    </submittedName>
</protein>
<reference evidence="2 3" key="1">
    <citation type="submission" date="2023-03" db="EMBL/GenBank/DDBJ databases">
        <title>WGS of Gossypium arboreum.</title>
        <authorList>
            <person name="Yu D."/>
        </authorList>
    </citation>
    <scope>NUCLEOTIDE SEQUENCE [LARGE SCALE GENOMIC DNA]</scope>
    <source>
        <tissue evidence="2">Leaf</tissue>
    </source>
</reference>
<evidence type="ECO:0000313" key="2">
    <source>
        <dbReference type="EMBL" id="KAK5782564.1"/>
    </source>
</evidence>